<name>A0A9P5WWH4_9AGAR</name>
<proteinExistence type="predicted"/>
<protein>
    <submittedName>
        <fullName evidence="1">Uncharacterized protein</fullName>
    </submittedName>
</protein>
<dbReference type="OrthoDB" id="3228837at2759"/>
<evidence type="ECO:0000313" key="2">
    <source>
        <dbReference type="Proteomes" id="UP000807342"/>
    </source>
</evidence>
<evidence type="ECO:0000313" key="1">
    <source>
        <dbReference type="EMBL" id="KAF9440268.1"/>
    </source>
</evidence>
<sequence length="354" mass="40580">AALRDVDQAGSLEEALRAVCATTSSLTDNSPFAELDAFYMVIMQRIPPKALPTVLLLCTLLCTSSSYAGGYQRGVMLWSNVLALPEIESQAAYNHLSAVLHVRDHSDSFGPTQFGDTDRPFQHANSATIGELRIHILRRLGGSIYFYHKSFYDFLRDPARSGTFCITSPPIRNAYYKHCLEVLVKCEESYSFQGSEPQLLQRFGRADFRKARRNEAMLFAGHSGFLTNLHWNCHGHSKITHGTQLFHIPRAQFQTRFDVVKFKAAIKQWKECGIIQPYYPNLTARFKSLVSKISQGKVISGLYHIGHGPRSIFWYWEINSKEEYYQEFRAADLAEGERAYREEQFDLWPRDSWR</sequence>
<gene>
    <name evidence="1" type="ORF">P691DRAFT_782823</name>
</gene>
<keyword evidence="2" id="KW-1185">Reference proteome</keyword>
<dbReference type="EMBL" id="MU152684">
    <property type="protein sequence ID" value="KAF9440268.1"/>
    <property type="molecule type" value="Genomic_DNA"/>
</dbReference>
<comment type="caution">
    <text evidence="1">The sequence shown here is derived from an EMBL/GenBank/DDBJ whole genome shotgun (WGS) entry which is preliminary data.</text>
</comment>
<organism evidence="1 2">
    <name type="scientific">Macrolepiota fuliginosa MF-IS2</name>
    <dbReference type="NCBI Taxonomy" id="1400762"/>
    <lineage>
        <taxon>Eukaryota</taxon>
        <taxon>Fungi</taxon>
        <taxon>Dikarya</taxon>
        <taxon>Basidiomycota</taxon>
        <taxon>Agaricomycotina</taxon>
        <taxon>Agaricomycetes</taxon>
        <taxon>Agaricomycetidae</taxon>
        <taxon>Agaricales</taxon>
        <taxon>Agaricineae</taxon>
        <taxon>Agaricaceae</taxon>
        <taxon>Macrolepiota</taxon>
    </lineage>
</organism>
<dbReference type="AlphaFoldDB" id="A0A9P5WWH4"/>
<accession>A0A9P5WWH4</accession>
<feature type="non-terminal residue" evidence="1">
    <location>
        <position position="1"/>
    </location>
</feature>
<dbReference type="Proteomes" id="UP000807342">
    <property type="component" value="Unassembled WGS sequence"/>
</dbReference>
<reference evidence="1" key="1">
    <citation type="submission" date="2020-11" db="EMBL/GenBank/DDBJ databases">
        <authorList>
            <consortium name="DOE Joint Genome Institute"/>
            <person name="Ahrendt S."/>
            <person name="Riley R."/>
            <person name="Andreopoulos W."/>
            <person name="Labutti K."/>
            <person name="Pangilinan J."/>
            <person name="Ruiz-Duenas F.J."/>
            <person name="Barrasa J.M."/>
            <person name="Sanchez-Garcia M."/>
            <person name="Camarero S."/>
            <person name="Miyauchi S."/>
            <person name="Serrano A."/>
            <person name="Linde D."/>
            <person name="Babiker R."/>
            <person name="Drula E."/>
            <person name="Ayuso-Fernandez I."/>
            <person name="Pacheco R."/>
            <person name="Padilla G."/>
            <person name="Ferreira P."/>
            <person name="Barriuso J."/>
            <person name="Kellner H."/>
            <person name="Castanera R."/>
            <person name="Alfaro M."/>
            <person name="Ramirez L."/>
            <person name="Pisabarro A.G."/>
            <person name="Kuo A."/>
            <person name="Tritt A."/>
            <person name="Lipzen A."/>
            <person name="He G."/>
            <person name="Yan M."/>
            <person name="Ng V."/>
            <person name="Cullen D."/>
            <person name="Martin F."/>
            <person name="Rosso M.-N."/>
            <person name="Henrissat B."/>
            <person name="Hibbett D."/>
            <person name="Martinez A.T."/>
            <person name="Grigoriev I.V."/>
        </authorList>
    </citation>
    <scope>NUCLEOTIDE SEQUENCE</scope>
    <source>
        <strain evidence="1">MF-IS2</strain>
    </source>
</reference>